<dbReference type="RefSeq" id="WP_130102375.1">
    <property type="nucleotide sequence ID" value="NZ_SDWW01000018.1"/>
</dbReference>
<dbReference type="InterPro" id="IPR044855">
    <property type="entry name" value="CoA-Trfase_III_dom3_sf"/>
</dbReference>
<dbReference type="GO" id="GO:0016740">
    <property type="term" value="F:transferase activity"/>
    <property type="evidence" value="ECO:0007669"/>
    <property type="project" value="UniProtKB-KW"/>
</dbReference>
<keyword evidence="2 3" id="KW-0808">Transferase</keyword>
<evidence type="ECO:0000256" key="1">
    <source>
        <dbReference type="ARBA" id="ARBA00008383"/>
    </source>
</evidence>
<dbReference type="Proteomes" id="UP000293764">
    <property type="component" value="Unassembled WGS sequence"/>
</dbReference>
<dbReference type="EMBL" id="SDWW01000018">
    <property type="protein sequence ID" value="RYV51309.1"/>
    <property type="molecule type" value="Genomic_DNA"/>
</dbReference>
<dbReference type="InterPro" id="IPR050509">
    <property type="entry name" value="CoA-transferase_III"/>
</dbReference>
<dbReference type="OrthoDB" id="9797653at2"/>
<dbReference type="AlphaFoldDB" id="A0A4Q5MZX4"/>
<sequence length="403" mass="44528">MANESAVPAFGVLEGVKVVYSAVEIAAPTAAALMAEWGADVVWIENARTGDSMRDTAYVKEMERRNQRSIAFNPFSEDGREVLFRLIEGADIFIESSKGPTYARRGITDEVLWEHNPKLVIVHVSGFGQTGVEDRIQRAAYDLTVQAYSGYLSQNGTPDQPMAPAPYVGDYFTSLMVVGSALAALQKAQRSGVGESVDVAMYEVMLRVGAYYMMDYLNEGITYPRAGARHQNLCAIGEYKCRDGFLGLCAYGVKQNKYLLERIGLGHLWGTEDYPEDTSALWLNGPQAELIERKLDEFLLTQDAAEVEKEFSAVGIAANAILDFDALTHEEHVQQREVFVEWQTQAGVPVKGVGIFPKFSRNPGQIWRPMPTLGMDTDVVLAEAGYTAEQIAELAERGTVRRD</sequence>
<dbReference type="InterPro" id="IPR003673">
    <property type="entry name" value="CoA-Trfase_fam_III"/>
</dbReference>
<evidence type="ECO:0000313" key="3">
    <source>
        <dbReference type="EMBL" id="RYV51309.1"/>
    </source>
</evidence>
<dbReference type="SUPFAM" id="SSF89796">
    <property type="entry name" value="CoA-transferase family III (CaiB/BaiF)"/>
    <property type="match status" value="1"/>
</dbReference>
<dbReference type="Gene3D" id="3.40.50.10540">
    <property type="entry name" value="Crotonobetainyl-coa:carnitine coa-transferase, domain 1"/>
    <property type="match status" value="1"/>
</dbReference>
<comment type="similarity">
    <text evidence="1">Belongs to the CoA-transferase III family.</text>
</comment>
<protein>
    <submittedName>
        <fullName evidence="3">L-carnitine CoA-transferase</fullName>
        <ecNumber evidence="3">2.8.3.21</ecNumber>
    </submittedName>
</protein>
<name>A0A4Q5MZX4_9MICO</name>
<reference evidence="3 4" key="1">
    <citation type="submission" date="2019-01" db="EMBL/GenBank/DDBJ databases">
        <title>Novel species of Cellulomonas.</title>
        <authorList>
            <person name="Liu Q."/>
            <person name="Xin Y.-H."/>
        </authorList>
    </citation>
    <scope>NUCLEOTIDE SEQUENCE [LARGE SCALE GENOMIC DNA]</scope>
    <source>
        <strain evidence="3 4">HLT2-17</strain>
    </source>
</reference>
<accession>A0A4Q5MZX4</accession>
<dbReference type="EC" id="2.8.3.21" evidence="3"/>
<dbReference type="PANTHER" id="PTHR48228">
    <property type="entry name" value="SUCCINYL-COA--D-CITRAMALATE COA-TRANSFERASE"/>
    <property type="match status" value="1"/>
</dbReference>
<evidence type="ECO:0000313" key="4">
    <source>
        <dbReference type="Proteomes" id="UP000293764"/>
    </source>
</evidence>
<dbReference type="PANTHER" id="PTHR48228:SF6">
    <property type="entry name" value="L-CARNITINE COA-TRANSFERASE"/>
    <property type="match status" value="1"/>
</dbReference>
<dbReference type="InterPro" id="IPR023606">
    <property type="entry name" value="CoA-Trfase_III_dom_1_sf"/>
</dbReference>
<dbReference type="NCBIfam" id="NF002914">
    <property type="entry name" value="PRK03525.1"/>
    <property type="match status" value="1"/>
</dbReference>
<dbReference type="Gene3D" id="3.30.1540.10">
    <property type="entry name" value="formyl-coa transferase, domain 3"/>
    <property type="match status" value="1"/>
</dbReference>
<comment type="caution">
    <text evidence="3">The sequence shown here is derived from an EMBL/GenBank/DDBJ whole genome shotgun (WGS) entry which is preliminary data.</text>
</comment>
<dbReference type="Pfam" id="PF02515">
    <property type="entry name" value="CoA_transf_3"/>
    <property type="match status" value="1"/>
</dbReference>
<evidence type="ECO:0000256" key="2">
    <source>
        <dbReference type="ARBA" id="ARBA00022679"/>
    </source>
</evidence>
<keyword evidence="4" id="KW-1185">Reference proteome</keyword>
<proteinExistence type="inferred from homology"/>
<organism evidence="3 4">
    <name type="scientific">Pengzhenrongella frigida</name>
    <dbReference type="NCBI Taxonomy" id="1259133"/>
    <lineage>
        <taxon>Bacteria</taxon>
        <taxon>Bacillati</taxon>
        <taxon>Actinomycetota</taxon>
        <taxon>Actinomycetes</taxon>
        <taxon>Micrococcales</taxon>
        <taxon>Pengzhenrongella</taxon>
    </lineage>
</organism>
<gene>
    <name evidence="3" type="primary">caiB</name>
    <name evidence="3" type="ORF">EUA98_09150</name>
</gene>